<comment type="similarity">
    <text evidence="1">Belongs to the bifunctional nuclease family.</text>
</comment>
<dbReference type="InterPro" id="IPR036104">
    <property type="entry name" value="BFN_sf"/>
</dbReference>
<organism evidence="5 6">
    <name type="scientific">Chenopodium quinoa</name>
    <name type="common">Quinoa</name>
    <dbReference type="NCBI Taxonomy" id="63459"/>
    <lineage>
        <taxon>Eukaryota</taxon>
        <taxon>Viridiplantae</taxon>
        <taxon>Streptophyta</taxon>
        <taxon>Embryophyta</taxon>
        <taxon>Tracheophyta</taxon>
        <taxon>Spermatophyta</taxon>
        <taxon>Magnoliopsida</taxon>
        <taxon>eudicotyledons</taxon>
        <taxon>Gunneridae</taxon>
        <taxon>Pentapetalae</taxon>
        <taxon>Caryophyllales</taxon>
        <taxon>Chenopodiaceae</taxon>
        <taxon>Chenopodioideae</taxon>
        <taxon>Atripliceae</taxon>
        <taxon>Chenopodium</taxon>
    </lineage>
</organism>
<keyword evidence="6" id="KW-1185">Reference proteome</keyword>
<dbReference type="Gramene" id="AUR62004098-RA">
    <property type="protein sequence ID" value="AUR62004098-RA:cds"/>
    <property type="gene ID" value="AUR62004098"/>
</dbReference>
<dbReference type="AlphaFoldDB" id="A0A803KYI9"/>
<dbReference type="GO" id="GO:0030891">
    <property type="term" value="C:VCB complex"/>
    <property type="evidence" value="ECO:0007669"/>
    <property type="project" value="TreeGrafter"/>
</dbReference>
<reference evidence="5" key="1">
    <citation type="journal article" date="2017" name="Nature">
        <title>The genome of Chenopodium quinoa.</title>
        <authorList>
            <person name="Jarvis D.E."/>
            <person name="Ho Y.S."/>
            <person name="Lightfoot D.J."/>
            <person name="Schmoeckel S.M."/>
            <person name="Li B."/>
            <person name="Borm T.J.A."/>
            <person name="Ohyanagi H."/>
            <person name="Mineta K."/>
            <person name="Michell C.T."/>
            <person name="Saber N."/>
            <person name="Kharbatia N.M."/>
            <person name="Rupper R.R."/>
            <person name="Sharp A.R."/>
            <person name="Dally N."/>
            <person name="Boughton B.A."/>
            <person name="Woo Y.H."/>
            <person name="Gao G."/>
            <person name="Schijlen E.G.W.M."/>
            <person name="Guo X."/>
            <person name="Momin A.A."/>
            <person name="Negrao S."/>
            <person name="Al-Babili S."/>
            <person name="Gehring C."/>
            <person name="Roessner U."/>
            <person name="Jung C."/>
            <person name="Murphy K."/>
            <person name="Arold S.T."/>
            <person name="Gojobori T."/>
            <person name="van der Linden C.G."/>
            <person name="van Loo E.N."/>
            <person name="Jellen E.N."/>
            <person name="Maughan P.J."/>
            <person name="Tester M."/>
        </authorList>
    </citation>
    <scope>NUCLEOTIDE SEQUENCE [LARGE SCALE GENOMIC DNA]</scope>
    <source>
        <strain evidence="5">cv. PI 614886</strain>
    </source>
</reference>
<dbReference type="PANTHER" id="PTHR15160">
    <property type="entry name" value="VON HIPPEL-LINDAU PROTEIN"/>
    <property type="match status" value="1"/>
</dbReference>
<dbReference type="GO" id="GO:0004518">
    <property type="term" value="F:nuclease activity"/>
    <property type="evidence" value="ECO:0007669"/>
    <property type="project" value="UniProtKB-UniRule"/>
</dbReference>
<dbReference type="GO" id="GO:0005634">
    <property type="term" value="C:nucleus"/>
    <property type="evidence" value="ECO:0007669"/>
    <property type="project" value="TreeGrafter"/>
</dbReference>
<dbReference type="EnsemblPlants" id="AUR62004098-RA">
    <property type="protein sequence ID" value="AUR62004098-RA:cds"/>
    <property type="gene ID" value="AUR62004098"/>
</dbReference>
<reference evidence="5" key="2">
    <citation type="submission" date="2021-03" db="UniProtKB">
        <authorList>
            <consortium name="EnsemblPlants"/>
        </authorList>
    </citation>
    <scope>IDENTIFICATION</scope>
</reference>
<keyword evidence="2" id="KW-0540">Nuclease</keyword>
<name>A0A803KYI9_CHEQI</name>
<dbReference type="PANTHER" id="PTHR15160:SF3">
    <property type="entry name" value="BIFUNCTIONAL NUCLEASE 1"/>
    <property type="match status" value="1"/>
</dbReference>
<feature type="domain" description="BFN" evidence="4">
    <location>
        <begin position="108"/>
        <end position="243"/>
    </location>
</feature>
<protein>
    <recommendedName>
        <fullName evidence="4">BFN domain-containing protein</fullName>
    </recommendedName>
</protein>
<evidence type="ECO:0000313" key="6">
    <source>
        <dbReference type="Proteomes" id="UP000596660"/>
    </source>
</evidence>
<evidence type="ECO:0000256" key="1">
    <source>
        <dbReference type="ARBA" id="ARBA00009095"/>
    </source>
</evidence>
<evidence type="ECO:0000259" key="4">
    <source>
        <dbReference type="PROSITE" id="PS51658"/>
    </source>
</evidence>
<evidence type="ECO:0000256" key="2">
    <source>
        <dbReference type="ARBA" id="ARBA00022722"/>
    </source>
</evidence>
<sequence>MAALQPPIVSRITGGERNPAYFTTFMAKQLCANVMFINSHFSAVLKTNCCTNSTAASVRVRNCPRIRTSSKIRCRFSSPNDGDSITVEVKNGSDGFMIKMRDGRYLRCVYNHPKGGYPPDYISHPAIVLKLDDGSNILLPIIVLEMPSALLMAALHNVEMARPTMYQIVKEMIETMGYMVKYVRLTKRVQEAYFAELCVMKMDSETESLSFDLRPSDAINIAVRCKAPIQVNKSLALKDGLKIVEPTNPTLIPPHPDGSLLLEMDRPDGQPCPESEEFVLLRNMLIAAIEERYHDAGIFVSGTNCWPDMPYSYASSMGSLFS</sequence>
<dbReference type="InterPro" id="IPR003729">
    <property type="entry name" value="Bi_nuclease_dom"/>
</dbReference>
<comment type="function">
    <text evidence="3">Bifunctional nuclease with both RNase and DNase activities. Involved in basal defense response. Participates in abscisic acid-derived callose deposition following infection by a necrotrophic pathogen.</text>
</comment>
<dbReference type="PROSITE" id="PS51658">
    <property type="entry name" value="BFN"/>
    <property type="match status" value="1"/>
</dbReference>
<dbReference type="SUPFAM" id="SSF103256">
    <property type="entry name" value="Hypothetical protein TM0160"/>
    <property type="match status" value="1"/>
</dbReference>
<accession>A0A803KYI9</accession>
<dbReference type="OMA" id="MAKQLCA"/>
<keyword evidence="2" id="KW-0378">Hydrolase</keyword>
<evidence type="ECO:0000313" key="5">
    <source>
        <dbReference type="EnsemblPlants" id="AUR62004098-RA:cds"/>
    </source>
</evidence>
<dbReference type="Pfam" id="PF02577">
    <property type="entry name" value="BFN_dom"/>
    <property type="match status" value="1"/>
</dbReference>
<proteinExistence type="inferred from homology"/>
<dbReference type="Proteomes" id="UP000596660">
    <property type="component" value="Unplaced"/>
</dbReference>
<dbReference type="Gene3D" id="3.10.690.10">
    <property type="entry name" value="Bifunctional nuclease domain"/>
    <property type="match status" value="1"/>
</dbReference>
<evidence type="ECO:0000256" key="3">
    <source>
        <dbReference type="ARBA" id="ARBA00025428"/>
    </source>
</evidence>
<dbReference type="GO" id="GO:0016567">
    <property type="term" value="P:protein ubiquitination"/>
    <property type="evidence" value="ECO:0007669"/>
    <property type="project" value="TreeGrafter"/>
</dbReference>